<evidence type="ECO:0000256" key="6">
    <source>
        <dbReference type="ARBA" id="ARBA00022679"/>
    </source>
</evidence>
<evidence type="ECO:0000256" key="3">
    <source>
        <dbReference type="ARBA" id="ARBA00012141"/>
    </source>
</evidence>
<dbReference type="InterPro" id="IPR002052">
    <property type="entry name" value="DNA_methylase_N6_adenine_CS"/>
</dbReference>
<keyword evidence="8" id="KW-0949">S-adenosyl-L-methionine</keyword>
<evidence type="ECO:0000313" key="9">
    <source>
        <dbReference type="EMBL" id="EFY06568.1"/>
    </source>
</evidence>
<dbReference type="Gene3D" id="3.40.50.150">
    <property type="entry name" value="Vaccinia Virus protein VP39"/>
    <property type="match status" value="1"/>
</dbReference>
<reference evidence="9 10" key="1">
    <citation type="submission" date="2011-01" db="EMBL/GenBank/DDBJ databases">
        <authorList>
            <person name="Weinstock G."/>
            <person name="Sodergren E."/>
            <person name="Clifton S."/>
            <person name="Fulton L."/>
            <person name="Fulton B."/>
            <person name="Courtney L."/>
            <person name="Fronick C."/>
            <person name="Harrison M."/>
            <person name="Strong C."/>
            <person name="Farmer C."/>
            <person name="Delahaunty K."/>
            <person name="Markovic C."/>
            <person name="Hall O."/>
            <person name="Minx P."/>
            <person name="Tomlinson C."/>
            <person name="Mitreva M."/>
            <person name="Hou S."/>
            <person name="Chen J."/>
            <person name="Wollam A."/>
            <person name="Pepin K.H."/>
            <person name="Johnson M."/>
            <person name="Bhonagiri V."/>
            <person name="Zhang X."/>
            <person name="Suruliraj S."/>
            <person name="Warren W."/>
            <person name="Chinwalla A."/>
            <person name="Mardis E.R."/>
            <person name="Wilson R.K."/>
        </authorList>
    </citation>
    <scope>NUCLEOTIDE SEQUENCE [LARGE SCALE GENOMIC DNA]</scope>
    <source>
        <strain evidence="10">DSM 22608 / JCM 16073 / KCTC 15190 / YIT 12066</strain>
    </source>
</reference>
<dbReference type="EC" id="2.1.1.171" evidence="3 8"/>
<dbReference type="PIRSF" id="PIRSF004553">
    <property type="entry name" value="CHP00095"/>
    <property type="match status" value="1"/>
</dbReference>
<evidence type="ECO:0000256" key="5">
    <source>
        <dbReference type="ARBA" id="ARBA00022603"/>
    </source>
</evidence>
<keyword evidence="6 8" id="KW-0808">Transferase</keyword>
<dbReference type="InterPro" id="IPR029063">
    <property type="entry name" value="SAM-dependent_MTases_sf"/>
</dbReference>
<dbReference type="eggNOG" id="COG0742">
    <property type="taxonomic scope" value="Bacteria"/>
</dbReference>
<dbReference type="Proteomes" id="UP000018458">
    <property type="component" value="Unassembled WGS sequence"/>
</dbReference>
<dbReference type="EMBL" id="AEVO01000111">
    <property type="protein sequence ID" value="EFY06568.1"/>
    <property type="molecule type" value="Genomic_DNA"/>
</dbReference>
<evidence type="ECO:0000256" key="1">
    <source>
        <dbReference type="ARBA" id="ARBA00002649"/>
    </source>
</evidence>
<evidence type="ECO:0000256" key="8">
    <source>
        <dbReference type="PIRNR" id="PIRNR004553"/>
    </source>
</evidence>
<evidence type="ECO:0000256" key="2">
    <source>
        <dbReference type="ARBA" id="ARBA00005269"/>
    </source>
</evidence>
<dbReference type="SUPFAM" id="SSF53335">
    <property type="entry name" value="S-adenosyl-L-methionine-dependent methyltransferases"/>
    <property type="match status" value="1"/>
</dbReference>
<evidence type="ECO:0000313" key="10">
    <source>
        <dbReference type="Proteomes" id="UP000018458"/>
    </source>
</evidence>
<comment type="caution">
    <text evidence="9">The sequence shown here is derived from an EMBL/GenBank/DDBJ whole genome shotgun (WGS) entry which is preliminary data.</text>
</comment>
<keyword evidence="5 8" id="KW-0489">Methyltransferase</keyword>
<gene>
    <name evidence="9" type="ORF">HMPREF9444_01659</name>
</gene>
<dbReference type="RefSeq" id="WP_009143830.1">
    <property type="nucleotide sequence ID" value="NZ_GL831043.1"/>
</dbReference>
<accession>E8LLM4</accession>
<keyword evidence="8" id="KW-0698">rRNA processing</keyword>
<dbReference type="PROSITE" id="PS00092">
    <property type="entry name" value="N6_MTASE"/>
    <property type="match status" value="1"/>
</dbReference>
<dbReference type="PANTHER" id="PTHR43542">
    <property type="entry name" value="METHYLTRANSFERASE"/>
    <property type="match status" value="1"/>
</dbReference>
<comment type="function">
    <text evidence="1 8">Specifically methylates the guanine in position 966 of 16S rRNA in the assembled 30S particle.</text>
</comment>
<sequence>MSLSSHQIRIIGGIYKGKKLDVLDLEGLRPTPDRIRETIFNLLSDKVQAANVLDLFAGSGALGIEALSRGAKSVTLIEKDYDNYLSLKDTINTLNSKNIQVLNLDALNFLNKTDNKFDLIFLDPPYKSDLLNKAMELINERNLLNKNAVLYVEYSSGNIKSFVGFECFSEQQNGQVKFALYKKSSFLEELFS</sequence>
<evidence type="ECO:0000256" key="7">
    <source>
        <dbReference type="ARBA" id="ARBA00048326"/>
    </source>
</evidence>
<comment type="similarity">
    <text evidence="2 8">Belongs to the methyltransferase superfamily. RsmD family.</text>
</comment>
<proteinExistence type="inferred from homology"/>
<dbReference type="GO" id="GO:0003676">
    <property type="term" value="F:nucleic acid binding"/>
    <property type="evidence" value="ECO:0007669"/>
    <property type="project" value="InterPro"/>
</dbReference>
<dbReference type="AlphaFoldDB" id="E8LLM4"/>
<dbReference type="OrthoDB" id="9803017at2"/>
<keyword evidence="10" id="KW-1185">Reference proteome</keyword>
<evidence type="ECO:0000256" key="4">
    <source>
        <dbReference type="ARBA" id="ARBA00013682"/>
    </source>
</evidence>
<comment type="catalytic activity">
    <reaction evidence="7 8">
        <text>guanosine(966) in 16S rRNA + S-adenosyl-L-methionine = N(2)-methylguanosine(966) in 16S rRNA + S-adenosyl-L-homocysteine + H(+)</text>
        <dbReference type="Rhea" id="RHEA:23548"/>
        <dbReference type="Rhea" id="RHEA-COMP:10211"/>
        <dbReference type="Rhea" id="RHEA-COMP:10212"/>
        <dbReference type="ChEBI" id="CHEBI:15378"/>
        <dbReference type="ChEBI" id="CHEBI:57856"/>
        <dbReference type="ChEBI" id="CHEBI:59789"/>
        <dbReference type="ChEBI" id="CHEBI:74269"/>
        <dbReference type="ChEBI" id="CHEBI:74481"/>
        <dbReference type="EC" id="2.1.1.171"/>
    </reaction>
</comment>
<protein>
    <recommendedName>
        <fullName evidence="4 8">Ribosomal RNA small subunit methyltransferase D</fullName>
        <ecNumber evidence="3 8">2.1.1.171</ecNumber>
    </recommendedName>
</protein>
<dbReference type="HOGENOM" id="CLU_075826_2_2_6"/>
<dbReference type="CDD" id="cd02440">
    <property type="entry name" value="AdoMet_MTases"/>
    <property type="match status" value="1"/>
</dbReference>
<dbReference type="NCBIfam" id="TIGR00095">
    <property type="entry name" value="16S rRNA (guanine(966)-N(2))-methyltransferase RsmD"/>
    <property type="match status" value="1"/>
</dbReference>
<dbReference type="GO" id="GO:0052913">
    <property type="term" value="F:16S rRNA (guanine(966)-N(2))-methyltransferase activity"/>
    <property type="evidence" value="ECO:0007669"/>
    <property type="project" value="UniProtKB-EC"/>
</dbReference>
<dbReference type="STRING" id="762983.HMPREF9444_01659"/>
<dbReference type="InterPro" id="IPR004398">
    <property type="entry name" value="RNA_MeTrfase_RsmD"/>
</dbReference>
<dbReference type="PANTHER" id="PTHR43542:SF1">
    <property type="entry name" value="METHYLTRANSFERASE"/>
    <property type="match status" value="1"/>
</dbReference>
<dbReference type="Pfam" id="PF03602">
    <property type="entry name" value="Cons_hypoth95"/>
    <property type="match status" value="1"/>
</dbReference>
<name>E8LLM4_SUCHY</name>
<organism evidence="9 10">
    <name type="scientific">Succinatimonas hippei (strain DSM 22608 / JCM 16073 / KCTC 15190 / YIT 12066)</name>
    <dbReference type="NCBI Taxonomy" id="762983"/>
    <lineage>
        <taxon>Bacteria</taxon>
        <taxon>Pseudomonadati</taxon>
        <taxon>Pseudomonadota</taxon>
        <taxon>Gammaproteobacteria</taxon>
        <taxon>Aeromonadales</taxon>
        <taxon>Succinivibrionaceae</taxon>
        <taxon>Succinatimonas</taxon>
    </lineage>
</organism>